<dbReference type="AlphaFoldDB" id="A0AAW0P7X8"/>
<gene>
    <name evidence="2" type="ORF">WMY93_010641</name>
</gene>
<evidence type="ECO:0000313" key="2">
    <source>
        <dbReference type="EMBL" id="KAK7919357.1"/>
    </source>
</evidence>
<keyword evidence="3" id="KW-1185">Reference proteome</keyword>
<evidence type="ECO:0000313" key="3">
    <source>
        <dbReference type="Proteomes" id="UP001460270"/>
    </source>
</evidence>
<dbReference type="Proteomes" id="UP001460270">
    <property type="component" value="Unassembled WGS sequence"/>
</dbReference>
<reference evidence="3" key="1">
    <citation type="submission" date="2024-04" db="EMBL/GenBank/DDBJ databases">
        <title>Salinicola lusitanus LLJ914,a marine bacterium isolated from the Okinawa Trough.</title>
        <authorList>
            <person name="Li J."/>
        </authorList>
    </citation>
    <scope>NUCLEOTIDE SEQUENCE [LARGE SCALE GENOMIC DNA]</scope>
</reference>
<feature type="compositionally biased region" description="Basic and acidic residues" evidence="1">
    <location>
        <begin position="71"/>
        <end position="108"/>
    </location>
</feature>
<protein>
    <submittedName>
        <fullName evidence="2">Uncharacterized protein</fullName>
    </submittedName>
</protein>
<organism evidence="2 3">
    <name type="scientific">Mugilogobius chulae</name>
    <name type="common">yellowstripe goby</name>
    <dbReference type="NCBI Taxonomy" id="88201"/>
    <lineage>
        <taxon>Eukaryota</taxon>
        <taxon>Metazoa</taxon>
        <taxon>Chordata</taxon>
        <taxon>Craniata</taxon>
        <taxon>Vertebrata</taxon>
        <taxon>Euteleostomi</taxon>
        <taxon>Actinopterygii</taxon>
        <taxon>Neopterygii</taxon>
        <taxon>Teleostei</taxon>
        <taxon>Neoteleostei</taxon>
        <taxon>Acanthomorphata</taxon>
        <taxon>Gobiaria</taxon>
        <taxon>Gobiiformes</taxon>
        <taxon>Gobioidei</taxon>
        <taxon>Gobiidae</taxon>
        <taxon>Gobionellinae</taxon>
        <taxon>Mugilogobius</taxon>
    </lineage>
</organism>
<name>A0AAW0P7X8_9GOBI</name>
<feature type="region of interest" description="Disordered" evidence="1">
    <location>
        <begin position="39"/>
        <end position="148"/>
    </location>
</feature>
<proteinExistence type="predicted"/>
<feature type="region of interest" description="Disordered" evidence="1">
    <location>
        <begin position="177"/>
        <end position="265"/>
    </location>
</feature>
<sequence>MTEERIQTLLEDIKLEGGLEDQEMTEERVNAILEQVRQAERNMSSVSGWQEAEASGAAAVSVGQPDSAGPEEGRLPPVKIEKQNGGHSDTAKEEKETKKKKASKEDSSKVQGGAKASESDSDDETTVTTRVYRRRVILKKPSGETVTEEQFTDEDGNLVTRKVIRKVVRRVYTSEELKEGEADAEAVDVGGGNGGGADDLPAGGADTTLPLEKGERARKRANVLDRETKERRPRKANLRFTVIHCDGKSKLDPPAPGAMSDNTKS</sequence>
<accession>A0AAW0P7X8</accession>
<evidence type="ECO:0000256" key="1">
    <source>
        <dbReference type="SAM" id="MobiDB-lite"/>
    </source>
</evidence>
<feature type="compositionally biased region" description="Low complexity" evidence="1">
    <location>
        <begin position="50"/>
        <end position="64"/>
    </location>
</feature>
<comment type="caution">
    <text evidence="2">The sequence shown here is derived from an EMBL/GenBank/DDBJ whole genome shotgun (WGS) entry which is preliminary data.</text>
</comment>
<dbReference type="EMBL" id="JBBPFD010000007">
    <property type="protein sequence ID" value="KAK7919357.1"/>
    <property type="molecule type" value="Genomic_DNA"/>
</dbReference>